<evidence type="ECO:0000313" key="1">
    <source>
        <dbReference type="EMBL" id="KAJ7553909.1"/>
    </source>
</evidence>
<dbReference type="EMBL" id="CM055097">
    <property type="protein sequence ID" value="KAJ7553909.1"/>
    <property type="molecule type" value="Genomic_DNA"/>
</dbReference>
<evidence type="ECO:0000313" key="2">
    <source>
        <dbReference type="Proteomes" id="UP001162992"/>
    </source>
</evidence>
<name>A0ACC2DI31_DIPCM</name>
<proteinExistence type="predicted"/>
<keyword evidence="2" id="KW-1185">Reference proteome</keyword>
<protein>
    <submittedName>
        <fullName evidence="1">Uncharacterized protein</fullName>
    </submittedName>
</protein>
<reference evidence="2" key="1">
    <citation type="journal article" date="2024" name="Proc. Natl. Acad. Sci. U.S.A.">
        <title>Extraordinary preservation of gene collinearity over three hundred million years revealed in homosporous lycophytes.</title>
        <authorList>
            <person name="Li C."/>
            <person name="Wickell D."/>
            <person name="Kuo L.Y."/>
            <person name="Chen X."/>
            <person name="Nie B."/>
            <person name="Liao X."/>
            <person name="Peng D."/>
            <person name="Ji J."/>
            <person name="Jenkins J."/>
            <person name="Williams M."/>
            <person name="Shu S."/>
            <person name="Plott C."/>
            <person name="Barry K."/>
            <person name="Rajasekar S."/>
            <person name="Grimwood J."/>
            <person name="Han X."/>
            <person name="Sun S."/>
            <person name="Hou Z."/>
            <person name="He W."/>
            <person name="Dai G."/>
            <person name="Sun C."/>
            <person name="Schmutz J."/>
            <person name="Leebens-Mack J.H."/>
            <person name="Li F.W."/>
            <person name="Wang L."/>
        </authorList>
    </citation>
    <scope>NUCLEOTIDE SEQUENCE [LARGE SCALE GENOMIC DNA]</scope>
    <source>
        <strain evidence="2">cv. PW_Plant_1</strain>
    </source>
</reference>
<sequence>MIMRVFFIFNLEGFGVINWLNAVVGLLVWLCFYRFWQNQSSPGPKAWPIFGSMFELVANVNQLHDWLLKYFEQYDTFRVPTFGRSYIYTVDPVNVEYIFRKNWKNYGKGRLIPSQLSDLYGRGIFTADGEQWEWHRKLLQRQLFSSIYRKYNLDIYIGAGNRVSSMLIQLALKGTKEIEMQDIFRRMAFDSIFQNVCGVELESLSSSFPKIGFVEAFENAEILSMQRAVDPFWKLKRLFVLGSEAILKENLSLLDEFVYKIIKKRRSEVKDQNDSQQDVRGDLLSRILILSKDDPKVDSDKNIRDVIMNTIEAGRSTIANALSWTFFMICNHPHVETKILQELSKVMEGKEVCICKPCGQGTNGNESLMNNISTYANLLRHDTLCEMHYLHATLTESLRLYPSVPVDAREALSKDKLPDGTRVKKGDFVSLVPYSMGRMKFLWGPDAAEFKPERWLKDGLFQPESSCKFSVFSVGPRKCLGKDAAYVQMKVIVAILLWFFEFKLVAGQKVSYRIAPTLPMSENGLLLKFELRNWQNILELNGCATK</sequence>
<accession>A0ACC2DI31</accession>
<comment type="caution">
    <text evidence="1">The sequence shown here is derived from an EMBL/GenBank/DDBJ whole genome shotgun (WGS) entry which is preliminary data.</text>
</comment>
<dbReference type="Proteomes" id="UP001162992">
    <property type="component" value="Chromosome 6"/>
</dbReference>
<organism evidence="1 2">
    <name type="scientific">Diphasiastrum complanatum</name>
    <name type="common">Issler's clubmoss</name>
    <name type="synonym">Lycopodium complanatum</name>
    <dbReference type="NCBI Taxonomy" id="34168"/>
    <lineage>
        <taxon>Eukaryota</taxon>
        <taxon>Viridiplantae</taxon>
        <taxon>Streptophyta</taxon>
        <taxon>Embryophyta</taxon>
        <taxon>Tracheophyta</taxon>
        <taxon>Lycopodiopsida</taxon>
        <taxon>Lycopodiales</taxon>
        <taxon>Lycopodiaceae</taxon>
        <taxon>Lycopodioideae</taxon>
        <taxon>Diphasiastrum</taxon>
    </lineage>
</organism>
<gene>
    <name evidence="1" type="ORF">O6H91_06G117900</name>
</gene>